<feature type="region of interest" description="Disordered" evidence="1">
    <location>
        <begin position="48"/>
        <end position="165"/>
    </location>
</feature>
<feature type="compositionally biased region" description="Basic and acidic residues" evidence="1">
    <location>
        <begin position="142"/>
        <end position="153"/>
    </location>
</feature>
<dbReference type="Gene3D" id="3.10.450.350">
    <property type="match status" value="1"/>
</dbReference>
<keyword evidence="2" id="KW-0472">Membrane</keyword>
<proteinExistence type="predicted"/>
<dbReference type="InterPro" id="IPR011055">
    <property type="entry name" value="Dup_hybrid_motif"/>
</dbReference>
<dbReference type="EMBL" id="PVNK01000148">
    <property type="protein sequence ID" value="PRP97871.1"/>
    <property type="molecule type" value="Genomic_DNA"/>
</dbReference>
<protein>
    <submittedName>
        <fullName evidence="4">Putative peptidase</fullName>
    </submittedName>
</protein>
<dbReference type="AlphaFoldDB" id="A0A2S9XYN9"/>
<dbReference type="Proteomes" id="UP000237968">
    <property type="component" value="Unassembled WGS sequence"/>
</dbReference>
<name>A0A2S9XYN9_9BACT</name>
<dbReference type="InterPro" id="IPR016047">
    <property type="entry name" value="M23ase_b-sheet_dom"/>
</dbReference>
<gene>
    <name evidence="4" type="ORF">ENSA5_31040</name>
</gene>
<dbReference type="InterPro" id="IPR050570">
    <property type="entry name" value="Cell_wall_metabolism_enzyme"/>
</dbReference>
<feature type="domain" description="M23ase beta-sheet core" evidence="3">
    <location>
        <begin position="469"/>
        <end position="563"/>
    </location>
</feature>
<feature type="compositionally biased region" description="Basic residues" evidence="1">
    <location>
        <begin position="116"/>
        <end position="141"/>
    </location>
</feature>
<evidence type="ECO:0000313" key="5">
    <source>
        <dbReference type="Proteomes" id="UP000237968"/>
    </source>
</evidence>
<evidence type="ECO:0000313" key="4">
    <source>
        <dbReference type="EMBL" id="PRP97871.1"/>
    </source>
</evidence>
<reference evidence="4 5" key="1">
    <citation type="submission" date="2018-03" db="EMBL/GenBank/DDBJ databases">
        <title>Draft Genome Sequences of the Obligatory Marine Myxobacteria Enhygromyxa salina SWB005.</title>
        <authorList>
            <person name="Poehlein A."/>
            <person name="Moghaddam J.A."/>
            <person name="Harms H."/>
            <person name="Alanjari M."/>
            <person name="Koenig G.M."/>
            <person name="Daniel R."/>
            <person name="Schaeberle T.F."/>
        </authorList>
    </citation>
    <scope>NUCLEOTIDE SEQUENCE [LARGE SCALE GENOMIC DNA]</scope>
    <source>
        <strain evidence="4 5">SWB005</strain>
    </source>
</reference>
<comment type="caution">
    <text evidence="4">The sequence shown here is derived from an EMBL/GenBank/DDBJ whole genome shotgun (WGS) entry which is preliminary data.</text>
</comment>
<dbReference type="PANTHER" id="PTHR21666:SF290">
    <property type="entry name" value="PEPTIDASE M23 DOMAIN PROTEIN"/>
    <property type="match status" value="1"/>
</dbReference>
<keyword evidence="5" id="KW-1185">Reference proteome</keyword>
<feature type="compositionally biased region" description="Low complexity" evidence="1">
    <location>
        <begin position="8"/>
        <end position="27"/>
    </location>
</feature>
<dbReference type="SUPFAM" id="SSF51261">
    <property type="entry name" value="Duplicated hybrid motif"/>
    <property type="match status" value="1"/>
</dbReference>
<accession>A0A2S9XYN9</accession>
<dbReference type="Pfam" id="PF01551">
    <property type="entry name" value="Peptidase_M23"/>
    <property type="match status" value="1"/>
</dbReference>
<feature type="region of interest" description="Disordered" evidence="1">
    <location>
        <begin position="1"/>
        <end position="35"/>
    </location>
</feature>
<feature type="transmembrane region" description="Helical" evidence="2">
    <location>
        <begin position="173"/>
        <end position="190"/>
    </location>
</feature>
<sequence>MTRLTDLTLASESVTTSSSARSYSTGAGLTERDLVGVPEEDVAVEGAAKCPGANHGTGSWPRNLSGRAGPQRRNLSVRSAAVLAPKTVSKQRQTRRPASRSGAHKRSAGRSGQGRARSRAKAKRKPAAKSAKTRRSKSKGNRRVEPGKREAGGRGRGRGKARDPKEFKARNRTILLLLVLAFINAWIFVWRDEGGLDSFDAKAAVIGGGVDGQGFAAPLEAACGGDPVQVFANLDDRLRLETKLDQGRTLRLALLELGLAAEPIDELEAEIRGTMDLGMLTGSGAPVRIAGDREGGLQALEIEVSEGHLIQACRTPTGLEVRNIQHPLRVDVAVIAVELPKNGSLLEAVVEAEQTSELARMIANSLAAEVDFTADTRPGDKIQVLVEKRYLGRNFHRYGKLLAIRYIGAAGRMAFYRYKPKGADEGFFDHGGQPMRRALLRTPFAWHPIDPEARASLAPAIEFIDGRMGAVYRRPLGAPVVAVADGTIRGVGLEGDDGLIVELELDDGRRVRYANLMRTIGDRAPGDRVEQGAVLGLVGQTGKTPVPRLRLELIDRAGERLDPMALGERRSRVDRVGDPIPEDQLGQFEDDIQSWRRAMRKAAE</sequence>
<dbReference type="PANTHER" id="PTHR21666">
    <property type="entry name" value="PEPTIDASE-RELATED"/>
    <property type="match status" value="1"/>
</dbReference>
<organism evidence="4 5">
    <name type="scientific">Enhygromyxa salina</name>
    <dbReference type="NCBI Taxonomy" id="215803"/>
    <lineage>
        <taxon>Bacteria</taxon>
        <taxon>Pseudomonadati</taxon>
        <taxon>Myxococcota</taxon>
        <taxon>Polyangia</taxon>
        <taxon>Nannocystales</taxon>
        <taxon>Nannocystaceae</taxon>
        <taxon>Enhygromyxa</taxon>
    </lineage>
</organism>
<dbReference type="GO" id="GO:0004222">
    <property type="term" value="F:metalloendopeptidase activity"/>
    <property type="evidence" value="ECO:0007669"/>
    <property type="project" value="TreeGrafter"/>
</dbReference>
<feature type="compositionally biased region" description="Basic residues" evidence="1">
    <location>
        <begin position="92"/>
        <end position="108"/>
    </location>
</feature>
<dbReference type="Gene3D" id="2.70.70.10">
    <property type="entry name" value="Glucose Permease (Domain IIA)"/>
    <property type="match status" value="1"/>
</dbReference>
<evidence type="ECO:0000256" key="2">
    <source>
        <dbReference type="SAM" id="Phobius"/>
    </source>
</evidence>
<evidence type="ECO:0000259" key="3">
    <source>
        <dbReference type="Pfam" id="PF01551"/>
    </source>
</evidence>
<evidence type="ECO:0000256" key="1">
    <source>
        <dbReference type="SAM" id="MobiDB-lite"/>
    </source>
</evidence>
<keyword evidence="2" id="KW-1133">Transmembrane helix</keyword>
<dbReference type="CDD" id="cd12797">
    <property type="entry name" value="M23_peptidase"/>
    <property type="match status" value="1"/>
</dbReference>
<keyword evidence="2" id="KW-0812">Transmembrane</keyword>